<gene>
    <name evidence="1" type="ORF">GXM_09076</name>
</gene>
<accession>A0A5P8WGD1</accession>
<evidence type="ECO:0000313" key="2">
    <source>
        <dbReference type="Proteomes" id="UP000326678"/>
    </source>
</evidence>
<dbReference type="Proteomes" id="UP000326678">
    <property type="component" value="Chromosome Gxm2"/>
</dbReference>
<proteinExistence type="predicted"/>
<sequence length="40" mass="4553">MKSTDAHACGGWIRHRTSPCSSEETQAIAHQNLPAVWRRY</sequence>
<dbReference type="RefSeq" id="WP_267313708.1">
    <property type="nucleotide sequence ID" value="NZ_CP045227.1"/>
</dbReference>
<dbReference type="KEGG" id="nsh:GXM_09076"/>
<reference evidence="1 2" key="1">
    <citation type="submission" date="2019-10" db="EMBL/GenBank/DDBJ databases">
        <title>Genomic and transcriptomic insights into the perfect genentic adaptation of a filamentous nitrogen-fixing cyanobacterium to rice fields.</title>
        <authorList>
            <person name="Chen Z."/>
        </authorList>
    </citation>
    <scope>NUCLEOTIDE SEQUENCE [LARGE SCALE GENOMIC DNA]</scope>
    <source>
        <strain evidence="1">CCNUC1</strain>
    </source>
</reference>
<evidence type="ECO:0000313" key="1">
    <source>
        <dbReference type="EMBL" id="QFS51582.1"/>
    </source>
</evidence>
<keyword evidence="2" id="KW-1185">Reference proteome</keyword>
<organism evidence="1 2">
    <name type="scientific">Nostoc sphaeroides CCNUC1</name>
    <dbReference type="NCBI Taxonomy" id="2653204"/>
    <lineage>
        <taxon>Bacteria</taxon>
        <taxon>Bacillati</taxon>
        <taxon>Cyanobacteriota</taxon>
        <taxon>Cyanophyceae</taxon>
        <taxon>Nostocales</taxon>
        <taxon>Nostocaceae</taxon>
        <taxon>Nostoc</taxon>
    </lineage>
</organism>
<dbReference type="AlphaFoldDB" id="A0A5P8WGD1"/>
<name>A0A5P8WGD1_9NOSO</name>
<dbReference type="EMBL" id="CP045227">
    <property type="protein sequence ID" value="QFS51582.1"/>
    <property type="molecule type" value="Genomic_DNA"/>
</dbReference>
<protein>
    <submittedName>
        <fullName evidence="1">Uncharacterized protein</fullName>
    </submittedName>
</protein>